<evidence type="ECO:0000256" key="1">
    <source>
        <dbReference type="SAM" id="Phobius"/>
    </source>
</evidence>
<evidence type="ECO:0008006" key="4">
    <source>
        <dbReference type="Google" id="ProtNLM"/>
    </source>
</evidence>
<keyword evidence="1" id="KW-0472">Membrane</keyword>
<organism evidence="2 3">
    <name type="scientific">Marivirga lumbricoides</name>
    <dbReference type="NCBI Taxonomy" id="1046115"/>
    <lineage>
        <taxon>Bacteria</taxon>
        <taxon>Pseudomonadati</taxon>
        <taxon>Bacteroidota</taxon>
        <taxon>Cytophagia</taxon>
        <taxon>Cytophagales</taxon>
        <taxon>Marivirgaceae</taxon>
        <taxon>Marivirga</taxon>
    </lineage>
</organism>
<dbReference type="PANTHER" id="PTHR37947:SF1">
    <property type="entry name" value="BLL2462 PROTEIN"/>
    <property type="match status" value="1"/>
</dbReference>
<accession>A0ABQ1LPT4</accession>
<dbReference type="Gene3D" id="2.60.40.10">
    <property type="entry name" value="Immunoglobulins"/>
    <property type="match status" value="1"/>
</dbReference>
<dbReference type="RefSeq" id="WP_188460958.1">
    <property type="nucleotide sequence ID" value="NZ_BAABHU010000003.1"/>
</dbReference>
<protein>
    <recommendedName>
        <fullName evidence="4">VWA domain-containing protein</fullName>
    </recommendedName>
</protein>
<dbReference type="InterPro" id="IPR013783">
    <property type="entry name" value="Ig-like_fold"/>
</dbReference>
<dbReference type="InterPro" id="IPR036465">
    <property type="entry name" value="vWFA_dom_sf"/>
</dbReference>
<dbReference type="EMBL" id="BMEC01000003">
    <property type="protein sequence ID" value="GGC26982.1"/>
    <property type="molecule type" value="Genomic_DNA"/>
</dbReference>
<keyword evidence="1" id="KW-0812">Transmembrane</keyword>
<sequence length="690" mass="79402">MLSSALSSYWIIVCLLIGLAYSYFLYSYGAKPWSKVWNRVLFVLRFLVITTIAYLFLEPFLSTRVSSAESSKIVFLWDDSQSLTGSLKDGEVQQLWRAINDIAQQLQSEKSVEVEILNLNGDLISGEDSVLRAATVTPIDPALKQISQRYETNLISEVVLFSDGIYNRGISPEYFSYPFKVSTVGIGDTVEKKDVELKSLNYNKVSYEGNRFPIVAEIVQNGWDGKSTTVAIYNNGKLIDSRTLNFQSDASVQSVEFLLDASKKGFQSYSVKVNPFEEEYNKNNNQQTAYINVVEGKKKILLLAGAPHPDIKALQKSIEQNENYEFYVAVEGLSEYEEQEYDLAILFHLPNEKASFTKEINQLAQKSTPLWFVTGFGMNISRLNAINKSLQLLPWSDTDEAGAYINPDFDNFDLTSEQKNQLRNLPPVNVPFGDFQMTPRSVGLFFKQIGSVKTDNPIFVFYSDEESKQATLLMEGFWKWRLVEHLNTGSFEFFDEWVSKSVRYLTANNEKDQFKLYPSKEEFSNTDQVVFKVELYNQVYDRVYGNEINLKIENERDSAFNYQFTPDRVQPDFILGTLPSGVYRYTGSTQINEKKHENSGQFIVRDFEIEQQNLVADFELLKRVAAKNDGEFFLASRSEQLLNYLNAKTYPEIITGDIQKKPLTENYWLYLLIFLLLFSEWFIRRYHGSY</sequence>
<keyword evidence="1" id="KW-1133">Transmembrane helix</keyword>
<reference evidence="3" key="1">
    <citation type="journal article" date="2019" name="Int. J. Syst. Evol. Microbiol.">
        <title>The Global Catalogue of Microorganisms (GCM) 10K type strain sequencing project: providing services to taxonomists for standard genome sequencing and annotation.</title>
        <authorList>
            <consortium name="The Broad Institute Genomics Platform"/>
            <consortium name="The Broad Institute Genome Sequencing Center for Infectious Disease"/>
            <person name="Wu L."/>
            <person name="Ma J."/>
        </authorList>
    </citation>
    <scope>NUCLEOTIDE SEQUENCE [LARGE SCALE GENOMIC DNA]</scope>
    <source>
        <strain evidence="3">CGMCC 1.10832</strain>
    </source>
</reference>
<feature type="transmembrane region" description="Helical" evidence="1">
    <location>
        <begin position="6"/>
        <end position="24"/>
    </location>
</feature>
<dbReference type="PANTHER" id="PTHR37947">
    <property type="entry name" value="BLL2462 PROTEIN"/>
    <property type="match status" value="1"/>
</dbReference>
<dbReference type="Proteomes" id="UP000636010">
    <property type="component" value="Unassembled WGS sequence"/>
</dbReference>
<keyword evidence="3" id="KW-1185">Reference proteome</keyword>
<evidence type="ECO:0000313" key="2">
    <source>
        <dbReference type="EMBL" id="GGC26982.1"/>
    </source>
</evidence>
<feature type="transmembrane region" description="Helical" evidence="1">
    <location>
        <begin position="667"/>
        <end position="683"/>
    </location>
</feature>
<dbReference type="SUPFAM" id="SSF53300">
    <property type="entry name" value="vWA-like"/>
    <property type="match status" value="1"/>
</dbReference>
<comment type="caution">
    <text evidence="2">The sequence shown here is derived from an EMBL/GenBank/DDBJ whole genome shotgun (WGS) entry which is preliminary data.</text>
</comment>
<gene>
    <name evidence="2" type="ORF">GCM10011506_10550</name>
</gene>
<feature type="transmembrane region" description="Helical" evidence="1">
    <location>
        <begin position="36"/>
        <end position="57"/>
    </location>
</feature>
<evidence type="ECO:0000313" key="3">
    <source>
        <dbReference type="Proteomes" id="UP000636010"/>
    </source>
</evidence>
<name>A0ABQ1LPT4_9BACT</name>
<proteinExistence type="predicted"/>